<gene>
    <name evidence="10" type="ORF">DLAC_08435</name>
</gene>
<dbReference type="STRING" id="361077.A0A151ZC01"/>
<accession>A0A151ZC01</accession>
<dbReference type="Pfam" id="PF00569">
    <property type="entry name" value="ZZ"/>
    <property type="match status" value="1"/>
</dbReference>
<dbReference type="GO" id="GO:0008270">
    <property type="term" value="F:zinc ion binding"/>
    <property type="evidence" value="ECO:0007669"/>
    <property type="project" value="UniProtKB-KW"/>
</dbReference>
<keyword evidence="4" id="KW-0862">Zinc</keyword>
<feature type="region of interest" description="Disordered" evidence="7">
    <location>
        <begin position="177"/>
        <end position="203"/>
    </location>
</feature>
<comment type="subcellular location">
    <subcellularLocation>
        <location evidence="1">Cytoplasmic vesicle</location>
        <location evidence="1">Autophagosome</location>
    </subcellularLocation>
</comment>
<organism evidence="10 11">
    <name type="scientific">Tieghemostelium lacteum</name>
    <name type="common">Slime mold</name>
    <name type="synonym">Dictyostelium lacteum</name>
    <dbReference type="NCBI Taxonomy" id="361077"/>
    <lineage>
        <taxon>Eukaryota</taxon>
        <taxon>Amoebozoa</taxon>
        <taxon>Evosea</taxon>
        <taxon>Eumycetozoa</taxon>
        <taxon>Dictyostelia</taxon>
        <taxon>Dictyosteliales</taxon>
        <taxon>Raperosteliaceae</taxon>
        <taxon>Tieghemostelium</taxon>
    </lineage>
</organism>
<dbReference type="FunFam" id="3.30.60.90:FF:000016">
    <property type="entry name" value="Refractory to sigma P"/>
    <property type="match status" value="1"/>
</dbReference>
<evidence type="ECO:0000256" key="5">
    <source>
        <dbReference type="ARBA" id="ARBA00023329"/>
    </source>
</evidence>
<dbReference type="SUPFAM" id="SSF57850">
    <property type="entry name" value="RING/U-box"/>
    <property type="match status" value="1"/>
</dbReference>
<proteinExistence type="predicted"/>
<dbReference type="CDD" id="cd05992">
    <property type="entry name" value="PB1"/>
    <property type="match status" value="1"/>
</dbReference>
<dbReference type="PANTHER" id="PTHR20930:SF0">
    <property type="entry name" value="PROTEIN ILRUN"/>
    <property type="match status" value="1"/>
</dbReference>
<dbReference type="PANTHER" id="PTHR20930">
    <property type="entry name" value="OVARIAN CARCINOMA ANTIGEN CA125-RELATED"/>
    <property type="match status" value="1"/>
</dbReference>
<evidence type="ECO:0000313" key="11">
    <source>
        <dbReference type="Proteomes" id="UP000076078"/>
    </source>
</evidence>
<dbReference type="PROSITE" id="PS51745">
    <property type="entry name" value="PB1"/>
    <property type="match status" value="1"/>
</dbReference>
<dbReference type="PROSITE" id="PS01357">
    <property type="entry name" value="ZF_ZZ_1"/>
    <property type="match status" value="1"/>
</dbReference>
<dbReference type="SUPFAM" id="SSF54277">
    <property type="entry name" value="CAD &amp; PB1 domains"/>
    <property type="match status" value="1"/>
</dbReference>
<evidence type="ECO:0000259" key="9">
    <source>
        <dbReference type="PROSITE" id="PS51745"/>
    </source>
</evidence>
<dbReference type="InterPro" id="IPR043145">
    <property type="entry name" value="Znf_ZZ_sf"/>
</dbReference>
<dbReference type="OrthoDB" id="20017at2759"/>
<evidence type="ECO:0000256" key="4">
    <source>
        <dbReference type="ARBA" id="ARBA00022833"/>
    </source>
</evidence>
<dbReference type="Proteomes" id="UP000076078">
    <property type="component" value="Unassembled WGS sequence"/>
</dbReference>
<sequence length="538" mass="60356">MSLILKVQYGDDTRRVSLDREPTYSELKKMTMNFFNLQENNFQIKYFDDEGDKITVTSDIEIREAFNFARKKTPALLKLFIIEIAATTTTANPTTTSPQQPSNPTPKPSCYMGYNNLIESILTNENIKPYMNILGGNSKCDPETLKNEINSLVQGMNNQPWLNDMLQGSLFAMCKPPKSTEENVNNNNNNNTTSNSTPSSPTTNAVEHVGVACDGCGMSPLIGNRFKCTICPNYDLCSSCEQKGAVVHPTEHPLLKIATPSPTPRCTWMGTRRCHNRNHSARLVSDITIPDGTIVAPNSSFTKIWRLANESKEAWPENSTLTFMQGDRLSDFNDVLVPSAVPGEMIDVSVDLKSPARPGRYTSYWRLNTPEGLSFGQKIWIDIYVYEEQKSTEEPKQPVVEQVSQQPIFEIKPEEPIVNIQPFVPSFAHVPIDLIQPQSPIQQQLEEPTIEEYQPQEQVVIVKAPVIEEVIQPVVQQQPLPVVGEAEKPLDPLEEAKRKCISTLVAMGFGSVPNIVDIIKRFNFNINEIVEHIIEQGF</sequence>
<keyword evidence="11" id="KW-1185">Reference proteome</keyword>
<evidence type="ECO:0000256" key="7">
    <source>
        <dbReference type="SAM" id="MobiDB-lite"/>
    </source>
</evidence>
<dbReference type="SMART" id="SM00291">
    <property type="entry name" value="ZnF_ZZ"/>
    <property type="match status" value="1"/>
</dbReference>
<keyword evidence="5" id="KW-0968">Cytoplasmic vesicle</keyword>
<dbReference type="InterPro" id="IPR013783">
    <property type="entry name" value="Ig-like_fold"/>
</dbReference>
<dbReference type="InterPro" id="IPR032350">
    <property type="entry name" value="Nbr1_FW"/>
</dbReference>
<dbReference type="InterPro" id="IPR053793">
    <property type="entry name" value="PB1-like"/>
</dbReference>
<evidence type="ECO:0000256" key="6">
    <source>
        <dbReference type="PROSITE-ProRule" id="PRU00228"/>
    </source>
</evidence>
<dbReference type="Pfam" id="PF00564">
    <property type="entry name" value="PB1"/>
    <property type="match status" value="1"/>
</dbReference>
<dbReference type="OMA" id="IWVDIYV"/>
<evidence type="ECO:0000259" key="8">
    <source>
        <dbReference type="PROSITE" id="PS50135"/>
    </source>
</evidence>
<dbReference type="EMBL" id="LODT01000035">
    <property type="protein sequence ID" value="KYQ91468.1"/>
    <property type="molecule type" value="Genomic_DNA"/>
</dbReference>
<evidence type="ECO:0000313" key="10">
    <source>
        <dbReference type="EMBL" id="KYQ91468.1"/>
    </source>
</evidence>
<dbReference type="SMART" id="SM00666">
    <property type="entry name" value="PB1"/>
    <property type="match status" value="1"/>
</dbReference>
<dbReference type="Gene3D" id="2.60.40.10">
    <property type="entry name" value="Immunoglobulins"/>
    <property type="match status" value="1"/>
</dbReference>
<dbReference type="GO" id="GO:0005776">
    <property type="term" value="C:autophagosome"/>
    <property type="evidence" value="ECO:0007669"/>
    <property type="project" value="UniProtKB-SubCell"/>
</dbReference>
<keyword evidence="2" id="KW-0479">Metal-binding</keyword>
<dbReference type="CDD" id="cd14947">
    <property type="entry name" value="NBR1_like"/>
    <property type="match status" value="1"/>
</dbReference>
<dbReference type="PROSITE" id="PS50135">
    <property type="entry name" value="ZF_ZZ_2"/>
    <property type="match status" value="1"/>
</dbReference>
<dbReference type="AlphaFoldDB" id="A0A151ZC01"/>
<feature type="compositionally biased region" description="Low complexity" evidence="7">
    <location>
        <begin position="182"/>
        <end position="203"/>
    </location>
</feature>
<protein>
    <submittedName>
        <fullName evidence="10">ZZ-type zinc finger-containing protein</fullName>
    </submittedName>
</protein>
<dbReference type="GO" id="GO:0031410">
    <property type="term" value="C:cytoplasmic vesicle"/>
    <property type="evidence" value="ECO:0007669"/>
    <property type="project" value="UniProtKB-KW"/>
</dbReference>
<dbReference type="InParanoid" id="A0A151ZC01"/>
<reference evidence="10 11" key="1">
    <citation type="submission" date="2015-12" db="EMBL/GenBank/DDBJ databases">
        <title>Dictyostelia acquired genes for synthesis and detection of signals that induce cell-type specialization by lateral gene transfer from prokaryotes.</title>
        <authorList>
            <person name="Gloeckner G."/>
            <person name="Schaap P."/>
        </authorList>
    </citation>
    <scope>NUCLEOTIDE SEQUENCE [LARGE SCALE GENOMIC DNA]</scope>
    <source>
        <strain evidence="10 11">TK</strain>
    </source>
</reference>
<evidence type="ECO:0000256" key="3">
    <source>
        <dbReference type="ARBA" id="ARBA00022771"/>
    </source>
</evidence>
<dbReference type="Gene3D" id="3.10.20.90">
    <property type="entry name" value="Phosphatidylinositol 3-kinase Catalytic Subunit, Chain A, domain 1"/>
    <property type="match status" value="1"/>
</dbReference>
<name>A0A151ZC01_TIELA</name>
<dbReference type="Gene3D" id="3.30.60.90">
    <property type="match status" value="1"/>
</dbReference>
<keyword evidence="3 6" id="KW-0863">Zinc-finger</keyword>
<dbReference type="InterPro" id="IPR000270">
    <property type="entry name" value="PB1_dom"/>
</dbReference>
<feature type="domain" description="PB1" evidence="9">
    <location>
        <begin position="2"/>
        <end position="84"/>
    </location>
</feature>
<dbReference type="Pfam" id="PF16158">
    <property type="entry name" value="N_BRCA1_IG"/>
    <property type="match status" value="1"/>
</dbReference>
<dbReference type="InterPro" id="IPR000433">
    <property type="entry name" value="Znf_ZZ"/>
</dbReference>
<evidence type="ECO:0000256" key="2">
    <source>
        <dbReference type="ARBA" id="ARBA00022723"/>
    </source>
</evidence>
<evidence type="ECO:0000256" key="1">
    <source>
        <dbReference type="ARBA" id="ARBA00004419"/>
    </source>
</evidence>
<dbReference type="CDD" id="cd02340">
    <property type="entry name" value="ZZ_NBR1_like"/>
    <property type="match status" value="1"/>
</dbReference>
<feature type="domain" description="ZZ-type" evidence="8">
    <location>
        <begin position="208"/>
        <end position="262"/>
    </location>
</feature>
<comment type="caution">
    <text evidence="10">The sequence shown here is derived from an EMBL/GenBank/DDBJ whole genome shotgun (WGS) entry which is preliminary data.</text>
</comment>
<dbReference type="FunFam" id="2.60.40.10:FF:000199">
    <property type="entry name" value="next to BRCA1 gene 1 protein-like"/>
    <property type="match status" value="1"/>
</dbReference>